<organism evidence="1 2">
    <name type="scientific">Hypoxylon rubiginosum</name>
    <dbReference type="NCBI Taxonomy" id="110542"/>
    <lineage>
        <taxon>Eukaryota</taxon>
        <taxon>Fungi</taxon>
        <taxon>Dikarya</taxon>
        <taxon>Ascomycota</taxon>
        <taxon>Pezizomycotina</taxon>
        <taxon>Sordariomycetes</taxon>
        <taxon>Xylariomycetidae</taxon>
        <taxon>Xylariales</taxon>
        <taxon>Hypoxylaceae</taxon>
        <taxon>Hypoxylon</taxon>
    </lineage>
</organism>
<gene>
    <name evidence="1" type="ORF">F4820DRAFT_308712</name>
</gene>
<evidence type="ECO:0000313" key="1">
    <source>
        <dbReference type="EMBL" id="KAI4865130.1"/>
    </source>
</evidence>
<reference evidence="1 2" key="1">
    <citation type="journal article" date="2022" name="New Phytol.">
        <title>Ecological generalism drives hyperdiversity of secondary metabolite gene clusters in xylarialean endophytes.</title>
        <authorList>
            <person name="Franco M.E.E."/>
            <person name="Wisecaver J.H."/>
            <person name="Arnold A.E."/>
            <person name="Ju Y.M."/>
            <person name="Slot J.C."/>
            <person name="Ahrendt S."/>
            <person name="Moore L.P."/>
            <person name="Eastman K.E."/>
            <person name="Scott K."/>
            <person name="Konkel Z."/>
            <person name="Mondo S.J."/>
            <person name="Kuo A."/>
            <person name="Hayes R.D."/>
            <person name="Haridas S."/>
            <person name="Andreopoulos B."/>
            <person name="Riley R."/>
            <person name="LaButti K."/>
            <person name="Pangilinan J."/>
            <person name="Lipzen A."/>
            <person name="Amirebrahimi M."/>
            <person name="Yan J."/>
            <person name="Adam C."/>
            <person name="Keymanesh K."/>
            <person name="Ng V."/>
            <person name="Louie K."/>
            <person name="Northen T."/>
            <person name="Drula E."/>
            <person name="Henrissat B."/>
            <person name="Hsieh H.M."/>
            <person name="Youens-Clark K."/>
            <person name="Lutzoni F."/>
            <person name="Miadlikowska J."/>
            <person name="Eastwood D.C."/>
            <person name="Hamelin R.C."/>
            <person name="Grigoriev I.V."/>
            <person name="U'Ren J.M."/>
        </authorList>
    </citation>
    <scope>NUCLEOTIDE SEQUENCE [LARGE SCALE GENOMIC DNA]</scope>
    <source>
        <strain evidence="1 2">CBS 119005</strain>
    </source>
</reference>
<accession>A0ACB9Z2B7</accession>
<dbReference type="EMBL" id="MU393476">
    <property type="protein sequence ID" value="KAI4865130.1"/>
    <property type="molecule type" value="Genomic_DNA"/>
</dbReference>
<dbReference type="Proteomes" id="UP001497700">
    <property type="component" value="Unassembled WGS sequence"/>
</dbReference>
<name>A0ACB9Z2B7_9PEZI</name>
<comment type="caution">
    <text evidence="1">The sequence shown here is derived from an EMBL/GenBank/DDBJ whole genome shotgun (WGS) entry which is preliminary data.</text>
</comment>
<evidence type="ECO:0000313" key="2">
    <source>
        <dbReference type="Proteomes" id="UP001497700"/>
    </source>
</evidence>
<protein>
    <submittedName>
        <fullName evidence="1">Topoisomerase II-associated protein PAT1</fullName>
    </submittedName>
</protein>
<proteinExistence type="predicted"/>
<keyword evidence="2" id="KW-1185">Reference proteome</keyword>
<sequence>MSFNPNSHHNTAAPGFSQSYDPFADLSRNAADIDEALDFDETYDGLGDQLDETDDAFNDDTFGGGGPAGPSHAPVGKDFDFFGQTAQVANAMEEEHQRFSRQQHVPKSTYATSTQNYGSVYTYQPESKPVRSGYEKYKSTEPVSDLQVDASIWGVQPKRTPASTAAIQSQQAPSPAPQAGRKIMSLEEVEAGMRANKAPSQPQQPQPQPQLQPPSKTSPESQMSHQHAHLPRQEPMDYPQQQFDNRQPQGFYPSDSHQAAQGVAQGVAHGHPISILQRPSSKHAPSGTHGVPTPLPQQQHQHQQSQQSQPSPMGFPTQILQNPNRLAEDVARLDAARMAAQRHQSQNSFSRQPQANIQLTDQEKAAYLEAETRRAKRNHKIHALSRDNGLMTPQDKSFITRIQLQQLVSTTGDPSEHGTDAALAEDFYYQVLSSLRAGQRPNPLQPLNNFAQTYLFQTGTRHGGMRRQGRGAENHMQRMEQQVQRAVEAAKNKPKNKQLVIEGSLGKISFSNAKTPKPLLNVKRTESSSDANRPGSGHRPHPTANGTDKKETLRNIETVYVILMKMEDVSRNMPPPPSNGDPDQGFVDRQAELENLNAQLWNDLKVHEPIGATSIHPFIAFLSYNKGKKAIPRVFRHLTPEQRTTILTLIVIHLDQLDVIRGAQVQTGETINLDAKARERIDIFSVAVMPSLLQLLSESELHIITGVLGLITQNINVDMVARTRVGMSMLTMVLTRAEIVKQAGQASEQSWQQWVATFNQFFNALEPTLPNVFPGTVTSGEDVFVWQFLAAIGVGASPDEQQRLVLAVKDRVMETVNMAKTLPADMAKTRLDNVNLFMRSIGLDVELLN</sequence>